<dbReference type="GO" id="GO:0004568">
    <property type="term" value="F:chitinase activity"/>
    <property type="evidence" value="ECO:0007669"/>
    <property type="project" value="TreeGrafter"/>
</dbReference>
<dbReference type="InterPro" id="IPR050314">
    <property type="entry name" value="Glycosyl_Hydrlase_18"/>
</dbReference>
<feature type="non-terminal residue" evidence="4">
    <location>
        <position position="424"/>
    </location>
</feature>
<keyword evidence="2" id="KW-1133">Transmembrane helix</keyword>
<feature type="domain" description="GH18" evidence="3">
    <location>
        <begin position="27"/>
        <end position="383"/>
    </location>
</feature>
<name>A0AAV2SCE5_MEGNR</name>
<dbReference type="AlphaFoldDB" id="A0AAV2SCE5"/>
<dbReference type="SMART" id="SM00636">
    <property type="entry name" value="Glyco_18"/>
    <property type="match status" value="1"/>
</dbReference>
<dbReference type="SUPFAM" id="SSF51445">
    <property type="entry name" value="(Trans)glycosidases"/>
    <property type="match status" value="1"/>
</dbReference>
<keyword evidence="2" id="KW-0472">Membrane</keyword>
<gene>
    <name evidence="4" type="ORF">MNOR_LOCUS35002</name>
</gene>
<sequence>MKLLLKMKTLFGLVTVKNEDVPLFFHVVDTTYLADVGAVVPEDIADLADVCTHLIYAFAGINEGTSEIEVTDPTADLCPGDPGAEAWSHCGIKKITDLKNGHPSLKILIAVGGAGSTDIFSKVLHQIDSRFILPFLAKNCYYISHKNKNLLLALLSFFVEAHIPGGICQVWLMIIISMGRRRRIGYDVPSISKHVDLIHVMAYDYHGAWAPTTHHNAPLYQHHTDFNEYLTVDYSIHYWLSKGAPADKLILGLPMYGRCWTLDDYLYHHGIGAPGTPGPSGPNSATPGLLFYSEICKDQKNHQGDWTIVNDEEMEVPYGYRNKVWCGYDHEESIANKAIHIDNVCLERIIAMAAAGNNTSWKRNCCDQNPTLQRVVSQWLVSSGAKIQDVTPSGPHTAMKGPGASCEHGPPLPPSPPIPITKKT</sequence>
<dbReference type="Gene3D" id="3.20.20.80">
    <property type="entry name" value="Glycosidases"/>
    <property type="match status" value="2"/>
</dbReference>
<dbReference type="InterPro" id="IPR001223">
    <property type="entry name" value="Glyco_hydro18_cat"/>
</dbReference>
<keyword evidence="5" id="KW-1185">Reference proteome</keyword>
<evidence type="ECO:0000313" key="4">
    <source>
        <dbReference type="EMBL" id="CAL4178298.1"/>
    </source>
</evidence>
<dbReference type="InterPro" id="IPR029070">
    <property type="entry name" value="Chitinase_insertion_sf"/>
</dbReference>
<dbReference type="GO" id="GO:0008061">
    <property type="term" value="F:chitin binding"/>
    <property type="evidence" value="ECO:0007669"/>
    <property type="project" value="InterPro"/>
</dbReference>
<evidence type="ECO:0000313" key="5">
    <source>
        <dbReference type="Proteomes" id="UP001497623"/>
    </source>
</evidence>
<feature type="compositionally biased region" description="Pro residues" evidence="1">
    <location>
        <begin position="410"/>
        <end position="424"/>
    </location>
</feature>
<evidence type="ECO:0000256" key="2">
    <source>
        <dbReference type="SAM" id="Phobius"/>
    </source>
</evidence>
<accession>A0AAV2SCE5</accession>
<dbReference type="EMBL" id="CAXKWB010056457">
    <property type="protein sequence ID" value="CAL4178298.1"/>
    <property type="molecule type" value="Genomic_DNA"/>
</dbReference>
<dbReference type="Proteomes" id="UP001497623">
    <property type="component" value="Unassembled WGS sequence"/>
</dbReference>
<feature type="region of interest" description="Disordered" evidence="1">
    <location>
        <begin position="388"/>
        <end position="424"/>
    </location>
</feature>
<dbReference type="PANTHER" id="PTHR11177">
    <property type="entry name" value="CHITINASE"/>
    <property type="match status" value="1"/>
</dbReference>
<dbReference type="InterPro" id="IPR011583">
    <property type="entry name" value="Chitinase_II/V-like_cat"/>
</dbReference>
<evidence type="ECO:0000259" key="3">
    <source>
        <dbReference type="PROSITE" id="PS51910"/>
    </source>
</evidence>
<organism evidence="4 5">
    <name type="scientific">Meganyctiphanes norvegica</name>
    <name type="common">Northern krill</name>
    <name type="synonym">Thysanopoda norvegica</name>
    <dbReference type="NCBI Taxonomy" id="48144"/>
    <lineage>
        <taxon>Eukaryota</taxon>
        <taxon>Metazoa</taxon>
        <taxon>Ecdysozoa</taxon>
        <taxon>Arthropoda</taxon>
        <taxon>Crustacea</taxon>
        <taxon>Multicrustacea</taxon>
        <taxon>Malacostraca</taxon>
        <taxon>Eumalacostraca</taxon>
        <taxon>Eucarida</taxon>
        <taxon>Euphausiacea</taxon>
        <taxon>Euphausiidae</taxon>
        <taxon>Meganyctiphanes</taxon>
    </lineage>
</organism>
<protein>
    <recommendedName>
        <fullName evidence="3">GH18 domain-containing protein</fullName>
    </recommendedName>
</protein>
<proteinExistence type="predicted"/>
<dbReference type="SUPFAM" id="SSF54556">
    <property type="entry name" value="Chitinase insertion domain"/>
    <property type="match status" value="1"/>
</dbReference>
<dbReference type="GO" id="GO:0005576">
    <property type="term" value="C:extracellular region"/>
    <property type="evidence" value="ECO:0007669"/>
    <property type="project" value="TreeGrafter"/>
</dbReference>
<keyword evidence="2" id="KW-0812">Transmembrane</keyword>
<comment type="caution">
    <text evidence="4">The sequence shown here is derived from an EMBL/GenBank/DDBJ whole genome shotgun (WGS) entry which is preliminary data.</text>
</comment>
<dbReference type="GO" id="GO:0006032">
    <property type="term" value="P:chitin catabolic process"/>
    <property type="evidence" value="ECO:0007669"/>
    <property type="project" value="TreeGrafter"/>
</dbReference>
<feature type="transmembrane region" description="Helical" evidence="2">
    <location>
        <begin position="150"/>
        <end position="176"/>
    </location>
</feature>
<dbReference type="Pfam" id="PF00704">
    <property type="entry name" value="Glyco_hydro_18"/>
    <property type="match status" value="2"/>
</dbReference>
<dbReference type="GO" id="GO:0005975">
    <property type="term" value="P:carbohydrate metabolic process"/>
    <property type="evidence" value="ECO:0007669"/>
    <property type="project" value="InterPro"/>
</dbReference>
<reference evidence="4 5" key="1">
    <citation type="submission" date="2024-05" db="EMBL/GenBank/DDBJ databases">
        <authorList>
            <person name="Wallberg A."/>
        </authorList>
    </citation>
    <scope>NUCLEOTIDE SEQUENCE [LARGE SCALE GENOMIC DNA]</scope>
</reference>
<dbReference type="PROSITE" id="PS51910">
    <property type="entry name" value="GH18_2"/>
    <property type="match status" value="1"/>
</dbReference>
<evidence type="ECO:0000256" key="1">
    <source>
        <dbReference type="SAM" id="MobiDB-lite"/>
    </source>
</evidence>
<dbReference type="InterPro" id="IPR017853">
    <property type="entry name" value="GH"/>
</dbReference>
<dbReference type="PANTHER" id="PTHR11177:SF317">
    <property type="entry name" value="CHITINASE 12-RELATED"/>
    <property type="match status" value="1"/>
</dbReference>